<feature type="transmembrane region" description="Helical" evidence="6">
    <location>
        <begin position="471"/>
        <end position="490"/>
    </location>
</feature>
<comment type="caution">
    <text evidence="8">The sequence shown here is derived from an EMBL/GenBank/DDBJ whole genome shotgun (WGS) entry which is preliminary data.</text>
</comment>
<dbReference type="InterPro" id="IPR011701">
    <property type="entry name" value="MFS"/>
</dbReference>
<evidence type="ECO:0000256" key="6">
    <source>
        <dbReference type="SAM" id="Phobius"/>
    </source>
</evidence>
<evidence type="ECO:0000256" key="3">
    <source>
        <dbReference type="ARBA" id="ARBA00022989"/>
    </source>
</evidence>
<dbReference type="PROSITE" id="PS50850">
    <property type="entry name" value="MFS"/>
    <property type="match status" value="1"/>
</dbReference>
<evidence type="ECO:0000256" key="4">
    <source>
        <dbReference type="ARBA" id="ARBA00023136"/>
    </source>
</evidence>
<feature type="transmembrane region" description="Helical" evidence="6">
    <location>
        <begin position="411"/>
        <end position="431"/>
    </location>
</feature>
<keyword evidence="9" id="KW-1185">Reference proteome</keyword>
<feature type="region of interest" description="Disordered" evidence="5">
    <location>
        <begin position="1"/>
        <end position="88"/>
    </location>
</feature>
<dbReference type="RefSeq" id="WP_323450549.1">
    <property type="nucleotide sequence ID" value="NZ_BSBI01000015.1"/>
</dbReference>
<accession>A0ABQ5P7L9</accession>
<feature type="transmembrane region" description="Helical" evidence="6">
    <location>
        <begin position="104"/>
        <end position="127"/>
    </location>
</feature>
<evidence type="ECO:0000313" key="9">
    <source>
        <dbReference type="Proteomes" id="UP001291653"/>
    </source>
</evidence>
<feature type="compositionally biased region" description="Low complexity" evidence="5">
    <location>
        <begin position="9"/>
        <end position="37"/>
    </location>
</feature>
<feature type="domain" description="Major facilitator superfamily (MFS) profile" evidence="7">
    <location>
        <begin position="101"/>
        <end position="495"/>
    </location>
</feature>
<feature type="transmembrane region" description="Helical" evidence="6">
    <location>
        <begin position="227"/>
        <end position="245"/>
    </location>
</feature>
<feature type="transmembrane region" description="Helical" evidence="6">
    <location>
        <begin position="139"/>
        <end position="161"/>
    </location>
</feature>
<feature type="transmembrane region" description="Helical" evidence="6">
    <location>
        <begin position="168"/>
        <end position="188"/>
    </location>
</feature>
<dbReference type="Gene3D" id="1.20.1250.20">
    <property type="entry name" value="MFS general substrate transporter like domains"/>
    <property type="match status" value="1"/>
</dbReference>
<feature type="transmembrane region" description="Helical" evidence="6">
    <location>
        <begin position="443"/>
        <end position="465"/>
    </location>
</feature>
<dbReference type="PANTHER" id="PTHR23534:SF1">
    <property type="entry name" value="MAJOR FACILITATOR SUPERFAMILY PROTEIN"/>
    <property type="match status" value="1"/>
</dbReference>
<dbReference type="Pfam" id="PF07690">
    <property type="entry name" value="MFS_1"/>
    <property type="match status" value="1"/>
</dbReference>
<proteinExistence type="predicted"/>
<keyword evidence="3 6" id="KW-1133">Transmembrane helix</keyword>
<feature type="transmembrane region" description="Helical" evidence="6">
    <location>
        <begin position="349"/>
        <end position="368"/>
    </location>
</feature>
<gene>
    <name evidence="8" type="ORF">SYYSPA8_29780</name>
</gene>
<dbReference type="InterPro" id="IPR020846">
    <property type="entry name" value="MFS_dom"/>
</dbReference>
<evidence type="ECO:0000256" key="2">
    <source>
        <dbReference type="ARBA" id="ARBA00022692"/>
    </source>
</evidence>
<feature type="transmembrane region" description="Helical" evidence="6">
    <location>
        <begin position="265"/>
        <end position="283"/>
    </location>
</feature>
<evidence type="ECO:0000259" key="7">
    <source>
        <dbReference type="PROSITE" id="PS50850"/>
    </source>
</evidence>
<name>A0ABQ5P7L9_9ACTN</name>
<protein>
    <submittedName>
        <fullName evidence="8">MFS transporter</fullName>
    </submittedName>
</protein>
<dbReference type="SUPFAM" id="SSF103473">
    <property type="entry name" value="MFS general substrate transporter"/>
    <property type="match status" value="1"/>
</dbReference>
<feature type="transmembrane region" description="Helical" evidence="6">
    <location>
        <begin position="194"/>
        <end position="215"/>
    </location>
</feature>
<dbReference type="Proteomes" id="UP001291653">
    <property type="component" value="Unassembled WGS sequence"/>
</dbReference>
<keyword evidence="4 6" id="KW-0472">Membrane</keyword>
<dbReference type="PANTHER" id="PTHR23534">
    <property type="entry name" value="MFS PERMEASE"/>
    <property type="match status" value="1"/>
</dbReference>
<comment type="subcellular location">
    <subcellularLocation>
        <location evidence="1">Cell membrane</location>
        <topology evidence="1">Multi-pass membrane protein</topology>
    </subcellularLocation>
</comment>
<reference evidence="8 9" key="1">
    <citation type="submission" date="2022-10" db="EMBL/GenBank/DDBJ databases">
        <title>Draft genome sequence of Streptomyces sp. YSPA8.</title>
        <authorList>
            <person name="Moriuchi R."/>
            <person name="Dohra H."/>
            <person name="Yamamura H."/>
            <person name="Kodani S."/>
        </authorList>
    </citation>
    <scope>NUCLEOTIDE SEQUENCE [LARGE SCALE GENOMIC DNA]</scope>
    <source>
        <strain evidence="8 9">YSPA8</strain>
    </source>
</reference>
<keyword evidence="2 6" id="KW-0812">Transmembrane</keyword>
<feature type="transmembrane region" description="Helical" evidence="6">
    <location>
        <begin position="380"/>
        <end position="399"/>
    </location>
</feature>
<dbReference type="InterPro" id="IPR036259">
    <property type="entry name" value="MFS_trans_sf"/>
</dbReference>
<sequence length="495" mass="48378">MSISPDTSGPTDATGPQAGAATTGEAAPPSGTGTGTEAGERQAGDAGPRSGAGPESGDAMSVGDGALPESGVLSGAGGTSPRKAGAAPVRPDALPALRRRVTTILVISQILGGLGVAIGIALAAVLAERISGSAALSGLAPTATVAGTALLSVPLAALMSARGRRPGLVLAYAIGALGAGVVVLGAVVESFPLLLVGMAAFGAGSSANLQARFAAADLAVPERRGQAISQVVWATTIGAVLGPNIAAPAGRSVSGLGIPVEAGPFVWAAAVFLVAAVVVQCLLRPDPLITARALAPGDDSPRGRSLRAGLAAVRASPTARLALLAITVSHTVMVAIMSMTPLALGHHGAGIELIGFVISGHIAGMYAFSPVMGRLADRFGRLPVVGLAVALLAAAALLAGTAGPSHTRVGIGLFLLGLGWSAGIVAGSALLTDSVPQQVRAAAQGLSDLAMNTTAGIGGMVAGVVVATQGYGLLNLLGALLVLPLAWYALRVRES</sequence>
<feature type="transmembrane region" description="Helical" evidence="6">
    <location>
        <begin position="321"/>
        <end position="343"/>
    </location>
</feature>
<evidence type="ECO:0000256" key="5">
    <source>
        <dbReference type="SAM" id="MobiDB-lite"/>
    </source>
</evidence>
<evidence type="ECO:0000256" key="1">
    <source>
        <dbReference type="ARBA" id="ARBA00004651"/>
    </source>
</evidence>
<organism evidence="8 9">
    <name type="scientific">Streptomyces yaizuensis</name>
    <dbReference type="NCBI Taxonomy" id="2989713"/>
    <lineage>
        <taxon>Bacteria</taxon>
        <taxon>Bacillati</taxon>
        <taxon>Actinomycetota</taxon>
        <taxon>Actinomycetes</taxon>
        <taxon>Kitasatosporales</taxon>
        <taxon>Streptomycetaceae</taxon>
        <taxon>Streptomyces</taxon>
    </lineage>
</organism>
<evidence type="ECO:0000313" key="8">
    <source>
        <dbReference type="EMBL" id="GLF98575.1"/>
    </source>
</evidence>
<dbReference type="EMBL" id="BSBI01000015">
    <property type="protein sequence ID" value="GLF98575.1"/>
    <property type="molecule type" value="Genomic_DNA"/>
</dbReference>